<evidence type="ECO:0000256" key="2">
    <source>
        <dbReference type="ARBA" id="ARBA00022448"/>
    </source>
</evidence>
<evidence type="ECO:0000256" key="1">
    <source>
        <dbReference type="ARBA" id="ARBA00004651"/>
    </source>
</evidence>
<reference evidence="9 10" key="1">
    <citation type="submission" date="2007-08" db="EMBL/GenBank/DDBJ databases">
        <title>Complete sequence of Thermotoga lettingae TMO.</title>
        <authorList>
            <consortium name="US DOE Joint Genome Institute"/>
            <person name="Copeland A."/>
            <person name="Lucas S."/>
            <person name="Lapidus A."/>
            <person name="Barry K."/>
            <person name="Glavina del Rio T."/>
            <person name="Dalin E."/>
            <person name="Tice H."/>
            <person name="Pitluck S."/>
            <person name="Foster B."/>
            <person name="Bruce D."/>
            <person name="Schmutz J."/>
            <person name="Larimer F."/>
            <person name="Land M."/>
            <person name="Hauser L."/>
            <person name="Kyrpides N."/>
            <person name="Mikhailova N."/>
            <person name="Nelson K."/>
            <person name="Gogarten J.P."/>
            <person name="Noll K."/>
            <person name="Richardson P."/>
        </authorList>
    </citation>
    <scope>NUCLEOTIDE SEQUENCE [LARGE SCALE GENOMIC DNA]</scope>
    <source>
        <strain evidence="10">ATCC BAA-301 / DSM 14385 / NBRC 107922 / TMO</strain>
    </source>
</reference>
<keyword evidence="7 8" id="KW-0472">Membrane</keyword>
<dbReference type="EMBL" id="CP000812">
    <property type="protein sequence ID" value="ABV33976.1"/>
    <property type="molecule type" value="Genomic_DNA"/>
</dbReference>
<keyword evidence="4" id="KW-0997">Cell inner membrane</keyword>
<evidence type="ECO:0000256" key="4">
    <source>
        <dbReference type="ARBA" id="ARBA00022519"/>
    </source>
</evidence>
<organism evidence="9 10">
    <name type="scientific">Pseudothermotoga lettingae (strain ATCC BAA-301 / DSM 14385 / NBRC 107922 / TMO)</name>
    <name type="common">Thermotoga lettingae</name>
    <dbReference type="NCBI Taxonomy" id="416591"/>
    <lineage>
        <taxon>Bacteria</taxon>
        <taxon>Thermotogati</taxon>
        <taxon>Thermotogota</taxon>
        <taxon>Thermotogae</taxon>
        <taxon>Thermotogales</taxon>
        <taxon>Thermotogaceae</taxon>
        <taxon>Pseudothermotoga</taxon>
    </lineage>
</organism>
<dbReference type="KEGG" id="tle:Tlet_1420"/>
<gene>
    <name evidence="9" type="ordered locus">Tlet_1420</name>
</gene>
<evidence type="ECO:0000313" key="9">
    <source>
        <dbReference type="EMBL" id="ABV33976.1"/>
    </source>
</evidence>
<evidence type="ECO:0000256" key="6">
    <source>
        <dbReference type="ARBA" id="ARBA00022989"/>
    </source>
</evidence>
<dbReference type="CDD" id="cd06579">
    <property type="entry name" value="TM_PBP1_transp_AraH_like"/>
    <property type="match status" value="1"/>
</dbReference>
<feature type="transmembrane region" description="Helical" evidence="8">
    <location>
        <begin position="219"/>
        <end position="238"/>
    </location>
</feature>
<keyword evidence="3" id="KW-1003">Cell membrane</keyword>
<accession>A8F742</accession>
<sequence length="338" mass="36838" precursor="true">MARKGKTFSHEITLAILIGVVSFVISLFSPAFLSFATLFDLVRSSLPLSIMALGILPVLIAGEIDISFVSVAAMSSFATHMMLLKFNYQGGISLYLIIASIIGALAGLVVGIIATSFNLPVFHVSLGLWMFWYGFNLYFLSPTMNFKLPQGLVGYYSRYLVTVKDPVVGITGLHTSVIYLLIITLFIWWLLKYTLLGRALYAIGGNREVAIRTGYNVKLTLRVALIIDGVLAAIAGVVQSSYSRFFNPILFRGNELLVIAAAVIGGVSITGGYGSVIGVILGVFFIQISTRGLIYLGIPAEYQQFVLGAILIIFFAISSAITENDGGRSFLRRLFRRN</sequence>
<dbReference type="HOGENOM" id="CLU_028880_0_1_0"/>
<feature type="transmembrane region" description="Helical" evidence="8">
    <location>
        <begin position="167"/>
        <end position="191"/>
    </location>
</feature>
<dbReference type="Proteomes" id="UP000002016">
    <property type="component" value="Chromosome"/>
</dbReference>
<dbReference type="PANTHER" id="PTHR32196:SF21">
    <property type="entry name" value="ABC TRANSPORTER PERMEASE PROTEIN YPHD-RELATED"/>
    <property type="match status" value="1"/>
</dbReference>
<dbReference type="GO" id="GO:0022857">
    <property type="term" value="F:transmembrane transporter activity"/>
    <property type="evidence" value="ECO:0007669"/>
    <property type="project" value="InterPro"/>
</dbReference>
<dbReference type="AlphaFoldDB" id="A8F742"/>
<dbReference type="OrthoDB" id="9813906at2"/>
<dbReference type="eggNOG" id="COG1172">
    <property type="taxonomic scope" value="Bacteria"/>
</dbReference>
<feature type="transmembrane region" description="Helical" evidence="8">
    <location>
        <begin position="121"/>
        <end position="140"/>
    </location>
</feature>
<reference evidence="9 10" key="2">
    <citation type="journal article" date="2009" name="Proc. Natl. Acad. Sci. U.S.A.">
        <title>On the chimeric nature, thermophilic origin, and phylogenetic placement of the Thermotogales.</title>
        <authorList>
            <person name="Zhaxybayeva O."/>
            <person name="Swithers K.S."/>
            <person name="Lapierre P."/>
            <person name="Fournier G.P."/>
            <person name="Bickhart D.M."/>
            <person name="DeBoy R.T."/>
            <person name="Nelson K.E."/>
            <person name="Nesbo C.L."/>
            <person name="Doolittle W.F."/>
            <person name="Gogarten J.P."/>
            <person name="Noll K.M."/>
        </authorList>
    </citation>
    <scope>NUCLEOTIDE SEQUENCE [LARGE SCALE GENOMIC DNA]</scope>
    <source>
        <strain evidence="10">ATCC BAA-301 / DSM 14385 / NBRC 107922 / TMO</strain>
    </source>
</reference>
<dbReference type="InterPro" id="IPR001851">
    <property type="entry name" value="ABC_transp_permease"/>
</dbReference>
<evidence type="ECO:0000256" key="3">
    <source>
        <dbReference type="ARBA" id="ARBA00022475"/>
    </source>
</evidence>
<keyword evidence="2" id="KW-0813">Transport</keyword>
<comment type="subcellular location">
    <subcellularLocation>
        <location evidence="1">Cell membrane</location>
        <topology evidence="1">Multi-pass membrane protein</topology>
    </subcellularLocation>
</comment>
<proteinExistence type="predicted"/>
<feature type="transmembrane region" description="Helical" evidence="8">
    <location>
        <begin position="250"/>
        <end position="270"/>
    </location>
</feature>
<dbReference type="Pfam" id="PF02653">
    <property type="entry name" value="BPD_transp_2"/>
    <property type="match status" value="1"/>
</dbReference>
<evidence type="ECO:0000256" key="5">
    <source>
        <dbReference type="ARBA" id="ARBA00022692"/>
    </source>
</evidence>
<keyword evidence="6 8" id="KW-1133">Transmembrane helix</keyword>
<feature type="transmembrane region" description="Helical" evidence="8">
    <location>
        <begin position="305"/>
        <end position="322"/>
    </location>
</feature>
<feature type="transmembrane region" description="Helical" evidence="8">
    <location>
        <begin position="12"/>
        <end position="36"/>
    </location>
</feature>
<feature type="transmembrane region" description="Helical" evidence="8">
    <location>
        <begin position="94"/>
        <end position="115"/>
    </location>
</feature>
<dbReference type="RefSeq" id="WP_012003452.1">
    <property type="nucleotide sequence ID" value="NC_009828.1"/>
</dbReference>
<dbReference type="PANTHER" id="PTHR32196">
    <property type="entry name" value="ABC TRANSPORTER PERMEASE PROTEIN YPHD-RELATED-RELATED"/>
    <property type="match status" value="1"/>
</dbReference>
<evidence type="ECO:0000256" key="7">
    <source>
        <dbReference type="ARBA" id="ARBA00023136"/>
    </source>
</evidence>
<name>A8F742_PSELT</name>
<dbReference type="GO" id="GO:0005886">
    <property type="term" value="C:plasma membrane"/>
    <property type="evidence" value="ECO:0007669"/>
    <property type="project" value="UniProtKB-SubCell"/>
</dbReference>
<dbReference type="STRING" id="416591.Tlet_1420"/>
<feature type="transmembrane region" description="Helical" evidence="8">
    <location>
        <begin position="48"/>
        <end position="73"/>
    </location>
</feature>
<evidence type="ECO:0000313" key="10">
    <source>
        <dbReference type="Proteomes" id="UP000002016"/>
    </source>
</evidence>
<keyword evidence="10" id="KW-1185">Reference proteome</keyword>
<keyword evidence="5 8" id="KW-0812">Transmembrane</keyword>
<evidence type="ECO:0000256" key="8">
    <source>
        <dbReference type="SAM" id="Phobius"/>
    </source>
</evidence>
<protein>
    <submittedName>
        <fullName evidence="9">Inner-membrane translocator</fullName>
    </submittedName>
</protein>